<dbReference type="Proteomes" id="UP001140949">
    <property type="component" value="Unassembled WGS sequence"/>
</dbReference>
<organism evidence="2 3">
    <name type="scientific">Iris pallida</name>
    <name type="common">Sweet iris</name>
    <dbReference type="NCBI Taxonomy" id="29817"/>
    <lineage>
        <taxon>Eukaryota</taxon>
        <taxon>Viridiplantae</taxon>
        <taxon>Streptophyta</taxon>
        <taxon>Embryophyta</taxon>
        <taxon>Tracheophyta</taxon>
        <taxon>Spermatophyta</taxon>
        <taxon>Magnoliopsida</taxon>
        <taxon>Liliopsida</taxon>
        <taxon>Asparagales</taxon>
        <taxon>Iridaceae</taxon>
        <taxon>Iridoideae</taxon>
        <taxon>Irideae</taxon>
        <taxon>Iris</taxon>
    </lineage>
</organism>
<comment type="caution">
    <text evidence="2">The sequence shown here is derived from an EMBL/GenBank/DDBJ whole genome shotgun (WGS) entry which is preliminary data.</text>
</comment>
<gene>
    <name evidence="2" type="ORF">M6B38_156940</name>
</gene>
<dbReference type="AlphaFoldDB" id="A0AAX6F258"/>
<dbReference type="EMBL" id="JANAVB010032314">
    <property type="protein sequence ID" value="KAJ6810522.1"/>
    <property type="molecule type" value="Genomic_DNA"/>
</dbReference>
<reference evidence="2" key="2">
    <citation type="submission" date="2023-04" db="EMBL/GenBank/DDBJ databases">
        <authorList>
            <person name="Bruccoleri R.E."/>
            <person name="Oakeley E.J."/>
            <person name="Faust A.-M."/>
            <person name="Dessus-Babus S."/>
            <person name="Altorfer M."/>
            <person name="Burckhardt D."/>
            <person name="Oertli M."/>
            <person name="Naumann U."/>
            <person name="Petersen F."/>
            <person name="Wong J."/>
        </authorList>
    </citation>
    <scope>NUCLEOTIDE SEQUENCE</scope>
    <source>
        <strain evidence="2">GSM-AAB239-AS_SAM_17_03QT</strain>
        <tissue evidence="2">Leaf</tissue>
    </source>
</reference>
<accession>A0AAX6F258</accession>
<feature type="region of interest" description="Disordered" evidence="1">
    <location>
        <begin position="1"/>
        <end position="26"/>
    </location>
</feature>
<name>A0AAX6F258_IRIPA</name>
<evidence type="ECO:0000313" key="3">
    <source>
        <dbReference type="Proteomes" id="UP001140949"/>
    </source>
</evidence>
<evidence type="ECO:0000256" key="1">
    <source>
        <dbReference type="SAM" id="MobiDB-lite"/>
    </source>
</evidence>
<sequence>MRIPIRPTAPERDARDRDEPEREGLTSEKPLGVGLVRVAVGVVAVRAVAVAVVARKRLAEGGRALQLGESVRFRRVVDVVGLGEAVLAGSALRPDEVAARVGNDG</sequence>
<protein>
    <submittedName>
        <fullName evidence="2">Aspartic proteinase nepenthesin-1-like</fullName>
    </submittedName>
</protein>
<reference evidence="2" key="1">
    <citation type="journal article" date="2023" name="GigaByte">
        <title>Genome assembly of the bearded iris, Iris pallida Lam.</title>
        <authorList>
            <person name="Bruccoleri R.E."/>
            <person name="Oakeley E.J."/>
            <person name="Faust A.M.E."/>
            <person name="Altorfer M."/>
            <person name="Dessus-Babus S."/>
            <person name="Burckhardt D."/>
            <person name="Oertli M."/>
            <person name="Naumann U."/>
            <person name="Petersen F."/>
            <person name="Wong J."/>
        </authorList>
    </citation>
    <scope>NUCLEOTIDE SEQUENCE</scope>
    <source>
        <strain evidence="2">GSM-AAB239-AS_SAM_17_03QT</strain>
    </source>
</reference>
<evidence type="ECO:0000313" key="2">
    <source>
        <dbReference type="EMBL" id="KAJ6810522.1"/>
    </source>
</evidence>
<feature type="compositionally biased region" description="Basic and acidic residues" evidence="1">
    <location>
        <begin position="9"/>
        <end position="26"/>
    </location>
</feature>
<proteinExistence type="predicted"/>
<keyword evidence="3" id="KW-1185">Reference proteome</keyword>